<sequence length="325" mass="35026">MQYTHDTDDTRGDAAAPGGPGPSAPAGPHVSDFNRPVVEEFRANGGRVGGMFEGGDLLLLTTVGARSGRETTSPLGCVRAWGRLFVIASAGGADHHPAWYHNLLAHPLVRVELGTEEFEAVAVPAEGGDRERLFAEAVRVAPGYGDYQAGTDRVLPVVVLEPAAEGDGGGEAATDLAGKLVEVHRWLRGRLRRVREEADAYLADRDGRAAREGAVPAPGLSLQLRQHCLAFCETLRFHHEGEEHMFPVLAEHHPHLAGTLALLSEQHREVDRIRGAIQELLSEVSTADPAAFRADLERMSRELEAHLDHEEENLLPVLAGIPLPG</sequence>
<accession>A0A1M6DZX1</accession>
<dbReference type="Gene3D" id="2.30.110.10">
    <property type="entry name" value="Electron Transport, Fmn-binding Protein, Chain A"/>
    <property type="match status" value="1"/>
</dbReference>
<dbReference type="NCBIfam" id="TIGR00026">
    <property type="entry name" value="hi_GC_TIGR00026"/>
    <property type="match status" value="1"/>
</dbReference>
<dbReference type="InterPro" id="IPR004378">
    <property type="entry name" value="F420H2_quin_Rdtase"/>
</dbReference>
<reference evidence="6 7" key="1">
    <citation type="submission" date="2016-11" db="EMBL/GenBank/DDBJ databases">
        <authorList>
            <person name="Jaros S."/>
            <person name="Januszkiewicz K."/>
            <person name="Wedrychowicz H."/>
        </authorList>
    </citation>
    <scope>NUCLEOTIDE SEQUENCE [LARGE SCALE GENOMIC DNA]</scope>
    <source>
        <strain evidence="6 7">CGMCC 4.5723</strain>
    </source>
</reference>
<evidence type="ECO:0000256" key="2">
    <source>
        <dbReference type="ARBA" id="ARBA00049106"/>
    </source>
</evidence>
<dbReference type="EMBL" id="FQZK01000002">
    <property type="protein sequence ID" value="SHI78699.1"/>
    <property type="molecule type" value="Genomic_DNA"/>
</dbReference>
<comment type="similarity">
    <text evidence="1">Belongs to the F420H(2)-dependent quinone reductase family.</text>
</comment>
<dbReference type="STRING" id="758803.SAMN05421803_10288"/>
<dbReference type="Pfam" id="PF04075">
    <property type="entry name" value="F420H2_quin_red"/>
    <property type="match status" value="1"/>
</dbReference>
<gene>
    <name evidence="6" type="ORF">SAMN05421803_10288</name>
</gene>
<evidence type="ECO:0000313" key="6">
    <source>
        <dbReference type="EMBL" id="SHI78699.1"/>
    </source>
</evidence>
<evidence type="ECO:0000256" key="1">
    <source>
        <dbReference type="ARBA" id="ARBA00008710"/>
    </source>
</evidence>
<dbReference type="CDD" id="cd12108">
    <property type="entry name" value="Hr-like"/>
    <property type="match status" value="1"/>
</dbReference>
<evidence type="ECO:0000259" key="5">
    <source>
        <dbReference type="Pfam" id="PF01814"/>
    </source>
</evidence>
<dbReference type="GO" id="GO:0005886">
    <property type="term" value="C:plasma membrane"/>
    <property type="evidence" value="ECO:0007669"/>
    <property type="project" value="TreeGrafter"/>
</dbReference>
<dbReference type="Proteomes" id="UP000184452">
    <property type="component" value="Unassembled WGS sequence"/>
</dbReference>
<feature type="region of interest" description="Disordered" evidence="4">
    <location>
        <begin position="1"/>
        <end position="32"/>
    </location>
</feature>
<feature type="compositionally biased region" description="Basic and acidic residues" evidence="4">
    <location>
        <begin position="1"/>
        <end position="12"/>
    </location>
</feature>
<dbReference type="InterPro" id="IPR012312">
    <property type="entry name" value="Hemerythrin-like"/>
</dbReference>
<feature type="coiled-coil region" evidence="3">
    <location>
        <begin position="263"/>
        <end position="313"/>
    </location>
</feature>
<dbReference type="PANTHER" id="PTHR39428">
    <property type="entry name" value="F420H(2)-DEPENDENT QUINONE REDUCTASE RV1261C"/>
    <property type="match status" value="1"/>
</dbReference>
<evidence type="ECO:0000256" key="4">
    <source>
        <dbReference type="SAM" id="MobiDB-lite"/>
    </source>
</evidence>
<keyword evidence="3" id="KW-0175">Coiled coil</keyword>
<dbReference type="InterPro" id="IPR012349">
    <property type="entry name" value="Split_barrel_FMN-bd"/>
</dbReference>
<dbReference type="AlphaFoldDB" id="A0A1M6DZX1"/>
<dbReference type="Pfam" id="PF01814">
    <property type="entry name" value="Hemerythrin"/>
    <property type="match status" value="1"/>
</dbReference>
<organism evidence="6 7">
    <name type="scientific">Nocardiopsis flavescens</name>
    <dbReference type="NCBI Taxonomy" id="758803"/>
    <lineage>
        <taxon>Bacteria</taxon>
        <taxon>Bacillati</taxon>
        <taxon>Actinomycetota</taxon>
        <taxon>Actinomycetes</taxon>
        <taxon>Streptosporangiales</taxon>
        <taxon>Nocardiopsidaceae</taxon>
        <taxon>Nocardiopsis</taxon>
    </lineage>
</organism>
<dbReference type="GO" id="GO:0016491">
    <property type="term" value="F:oxidoreductase activity"/>
    <property type="evidence" value="ECO:0007669"/>
    <property type="project" value="InterPro"/>
</dbReference>
<evidence type="ECO:0000313" key="7">
    <source>
        <dbReference type="Proteomes" id="UP000184452"/>
    </source>
</evidence>
<keyword evidence="7" id="KW-1185">Reference proteome</keyword>
<comment type="catalytic activity">
    <reaction evidence="2">
        <text>oxidized coenzyme F420-(gamma-L-Glu)(n) + a quinol + H(+) = reduced coenzyme F420-(gamma-L-Glu)(n) + a quinone</text>
        <dbReference type="Rhea" id="RHEA:39663"/>
        <dbReference type="Rhea" id="RHEA-COMP:12939"/>
        <dbReference type="Rhea" id="RHEA-COMP:14378"/>
        <dbReference type="ChEBI" id="CHEBI:15378"/>
        <dbReference type="ChEBI" id="CHEBI:24646"/>
        <dbReference type="ChEBI" id="CHEBI:132124"/>
        <dbReference type="ChEBI" id="CHEBI:133980"/>
        <dbReference type="ChEBI" id="CHEBI:139511"/>
    </reaction>
</comment>
<feature type="domain" description="Hemerythrin-like" evidence="5">
    <location>
        <begin position="179"/>
        <end position="318"/>
    </location>
</feature>
<evidence type="ECO:0000256" key="3">
    <source>
        <dbReference type="SAM" id="Coils"/>
    </source>
</evidence>
<dbReference type="PANTHER" id="PTHR39428:SF1">
    <property type="entry name" value="F420H(2)-DEPENDENT QUINONE REDUCTASE RV1261C"/>
    <property type="match status" value="1"/>
</dbReference>
<proteinExistence type="inferred from homology"/>
<name>A0A1M6DZX1_9ACTN</name>
<dbReference type="RefSeq" id="WP_245832815.1">
    <property type="nucleotide sequence ID" value="NZ_FQZK01000002.1"/>
</dbReference>
<protein>
    <submittedName>
        <fullName evidence="6">Deazaflavin-dependent oxidoreductase, nitroreductase family</fullName>
    </submittedName>
</protein>
<dbReference type="GO" id="GO:0070967">
    <property type="term" value="F:coenzyme F420 binding"/>
    <property type="evidence" value="ECO:0007669"/>
    <property type="project" value="TreeGrafter"/>
</dbReference>
<dbReference type="Gene3D" id="1.20.120.520">
    <property type="entry name" value="nmb1532 protein domain like"/>
    <property type="match status" value="1"/>
</dbReference>